<protein>
    <submittedName>
        <fullName evidence="2">Os01g0740800 protein</fullName>
    </submittedName>
</protein>
<dbReference type="Proteomes" id="UP000000763">
    <property type="component" value="Chromosome 1"/>
</dbReference>
<evidence type="ECO:0000313" key="3">
    <source>
        <dbReference type="Proteomes" id="UP000000763"/>
    </source>
</evidence>
<feature type="compositionally biased region" description="Pro residues" evidence="1">
    <location>
        <begin position="1"/>
        <end position="13"/>
    </location>
</feature>
<feature type="compositionally biased region" description="Polar residues" evidence="1">
    <location>
        <begin position="22"/>
        <end position="35"/>
    </location>
</feature>
<organism evidence="2 3">
    <name type="scientific">Oryza sativa subsp. japonica</name>
    <name type="common">Rice</name>
    <dbReference type="NCBI Taxonomy" id="39947"/>
    <lineage>
        <taxon>Eukaryota</taxon>
        <taxon>Viridiplantae</taxon>
        <taxon>Streptophyta</taxon>
        <taxon>Embryophyta</taxon>
        <taxon>Tracheophyta</taxon>
        <taxon>Spermatophyta</taxon>
        <taxon>Magnoliopsida</taxon>
        <taxon>Liliopsida</taxon>
        <taxon>Poales</taxon>
        <taxon>Poaceae</taxon>
        <taxon>BOP clade</taxon>
        <taxon>Oryzoideae</taxon>
        <taxon>Oryzeae</taxon>
        <taxon>Oryzinae</taxon>
        <taxon>Oryza</taxon>
        <taxon>Oryza sativa</taxon>
    </lineage>
</organism>
<dbReference type="KEGG" id="dosa:Os01g0740800"/>
<reference evidence="2 3" key="1">
    <citation type="journal article" date="2005" name="Nature">
        <title>The map-based sequence of the rice genome.</title>
        <authorList>
            <consortium name="International rice genome sequencing project (IRGSP)"/>
            <person name="Matsumoto T."/>
            <person name="Wu J."/>
            <person name="Kanamori H."/>
            <person name="Katayose Y."/>
            <person name="Fujisawa M."/>
            <person name="Namiki N."/>
            <person name="Mizuno H."/>
            <person name="Yamamoto K."/>
            <person name="Antonio B.A."/>
            <person name="Baba T."/>
            <person name="Sakata K."/>
            <person name="Nagamura Y."/>
            <person name="Aoki H."/>
            <person name="Arikawa K."/>
            <person name="Arita K."/>
            <person name="Bito T."/>
            <person name="Chiden Y."/>
            <person name="Fujitsuka N."/>
            <person name="Fukunaka R."/>
            <person name="Hamada M."/>
            <person name="Harada C."/>
            <person name="Hayashi A."/>
            <person name="Hijishita S."/>
            <person name="Honda M."/>
            <person name="Hosokawa S."/>
            <person name="Ichikawa Y."/>
            <person name="Idonuma A."/>
            <person name="Iijima M."/>
            <person name="Ikeda M."/>
            <person name="Ikeno M."/>
            <person name="Ito K."/>
            <person name="Ito S."/>
            <person name="Ito T."/>
            <person name="Ito Y."/>
            <person name="Ito Y."/>
            <person name="Iwabuchi A."/>
            <person name="Kamiya K."/>
            <person name="Karasawa W."/>
            <person name="Kurita K."/>
            <person name="Katagiri S."/>
            <person name="Kikuta A."/>
            <person name="Kobayashi H."/>
            <person name="Kobayashi N."/>
            <person name="Machita K."/>
            <person name="Maehara T."/>
            <person name="Masukawa M."/>
            <person name="Mizubayashi T."/>
            <person name="Mukai Y."/>
            <person name="Nagasaki H."/>
            <person name="Nagata Y."/>
            <person name="Naito S."/>
            <person name="Nakashima M."/>
            <person name="Nakama Y."/>
            <person name="Nakamichi Y."/>
            <person name="Nakamura M."/>
            <person name="Meguro A."/>
            <person name="Negishi M."/>
            <person name="Ohta I."/>
            <person name="Ohta T."/>
            <person name="Okamoto M."/>
            <person name="Ono N."/>
            <person name="Saji S."/>
            <person name="Sakaguchi M."/>
            <person name="Sakai K."/>
            <person name="Shibata M."/>
            <person name="Shimokawa T."/>
            <person name="Song J."/>
            <person name="Takazaki Y."/>
            <person name="Terasawa K."/>
            <person name="Tsugane M."/>
            <person name="Tsuji K."/>
            <person name="Ueda S."/>
            <person name="Waki K."/>
            <person name="Yamagata H."/>
            <person name="Yamamoto M."/>
            <person name="Yamamoto S."/>
            <person name="Yamane H."/>
            <person name="Yoshiki S."/>
            <person name="Yoshihara R."/>
            <person name="Yukawa K."/>
            <person name="Zhong H."/>
            <person name="Yano M."/>
            <person name="Yuan Q."/>
            <person name="Ouyang S."/>
            <person name="Liu J."/>
            <person name="Jones K.M."/>
            <person name="Gansberger K."/>
            <person name="Moffat K."/>
            <person name="Hill J."/>
            <person name="Bera J."/>
            <person name="Fadrosh D."/>
            <person name="Jin S."/>
            <person name="Johri S."/>
            <person name="Kim M."/>
            <person name="Overton L."/>
            <person name="Reardon M."/>
            <person name="Tsitrin T."/>
            <person name="Vuong H."/>
            <person name="Weaver B."/>
            <person name="Ciecko A."/>
            <person name="Tallon L."/>
            <person name="Jackson J."/>
            <person name="Pai G."/>
            <person name="Aken S.V."/>
            <person name="Utterback T."/>
            <person name="Reidmuller S."/>
            <person name="Feldblyum T."/>
            <person name="Hsiao J."/>
            <person name="Zismann V."/>
            <person name="Iobst S."/>
            <person name="de Vazeille A.R."/>
            <person name="Buell C.R."/>
            <person name="Ying K."/>
            <person name="Li Y."/>
            <person name="Lu T."/>
            <person name="Huang Y."/>
            <person name="Zhao Q."/>
            <person name="Feng Q."/>
            <person name="Zhang L."/>
            <person name="Zhu J."/>
            <person name="Weng Q."/>
            <person name="Mu J."/>
            <person name="Lu Y."/>
            <person name="Fan D."/>
            <person name="Liu Y."/>
            <person name="Guan J."/>
            <person name="Zhang Y."/>
            <person name="Yu S."/>
            <person name="Liu X."/>
            <person name="Zhang Y."/>
            <person name="Hong G."/>
            <person name="Han B."/>
            <person name="Choisne N."/>
            <person name="Demange N."/>
            <person name="Orjeda G."/>
            <person name="Samain S."/>
            <person name="Cattolico L."/>
            <person name="Pelletier E."/>
            <person name="Couloux A."/>
            <person name="Segurens B."/>
            <person name="Wincker P."/>
            <person name="D'Hont A."/>
            <person name="Scarpelli C."/>
            <person name="Weissenbach J."/>
            <person name="Salanoubat M."/>
            <person name="Quetier F."/>
            <person name="Yu Y."/>
            <person name="Kim H.R."/>
            <person name="Rambo T."/>
            <person name="Currie J."/>
            <person name="Collura K."/>
            <person name="Luo M."/>
            <person name="Yang T."/>
            <person name="Ammiraju J.S.S."/>
            <person name="Engler F."/>
            <person name="Soderlund C."/>
            <person name="Wing R.A."/>
            <person name="Palmer L.E."/>
            <person name="de la Bastide M."/>
            <person name="Spiegel L."/>
            <person name="Nascimento L."/>
            <person name="Zutavern T."/>
            <person name="O'Shaughnessy A."/>
            <person name="Dike S."/>
            <person name="Dedhia N."/>
            <person name="Preston R."/>
            <person name="Balija V."/>
            <person name="McCombie W.R."/>
            <person name="Chow T."/>
            <person name="Chen H."/>
            <person name="Chung M."/>
            <person name="Chen C."/>
            <person name="Shaw J."/>
            <person name="Wu H."/>
            <person name="Hsiao K."/>
            <person name="Chao Y."/>
            <person name="Chu M."/>
            <person name="Cheng C."/>
            <person name="Hour A."/>
            <person name="Lee P."/>
            <person name="Lin S."/>
            <person name="Lin Y."/>
            <person name="Liou J."/>
            <person name="Liu S."/>
            <person name="Hsing Y."/>
            <person name="Raghuvanshi S."/>
            <person name="Mohanty A."/>
            <person name="Bharti A.K."/>
            <person name="Gaur A."/>
            <person name="Gupta V."/>
            <person name="Kumar D."/>
            <person name="Ravi V."/>
            <person name="Vij S."/>
            <person name="Kapur A."/>
            <person name="Khurana P."/>
            <person name="Khurana P."/>
            <person name="Khurana J.P."/>
            <person name="Tyagi A.K."/>
            <person name="Gaikwad K."/>
            <person name="Singh A."/>
            <person name="Dalal V."/>
            <person name="Srivastava S."/>
            <person name="Dixit A."/>
            <person name="Pal A.K."/>
            <person name="Ghazi I.A."/>
            <person name="Yadav M."/>
            <person name="Pandit A."/>
            <person name="Bhargava A."/>
            <person name="Sureshbabu K."/>
            <person name="Batra K."/>
            <person name="Sharma T.R."/>
            <person name="Mohapatra T."/>
            <person name="Singh N.K."/>
            <person name="Messing J."/>
            <person name="Nelson A.B."/>
            <person name="Fuks G."/>
            <person name="Kavchok S."/>
            <person name="Keizer G."/>
            <person name="Linton E."/>
            <person name="Llaca V."/>
            <person name="Song R."/>
            <person name="Tanyolac B."/>
            <person name="Young S."/>
            <person name="Ho-Il K."/>
            <person name="Hahn J.H."/>
            <person name="Sangsakoo G."/>
            <person name="Vanavichit A."/>
            <person name="de Mattos Luiz.A.T."/>
            <person name="Zimmer P.D."/>
            <person name="Malone G."/>
            <person name="Dellagostin O."/>
            <person name="de Oliveira A.C."/>
            <person name="Bevan M."/>
            <person name="Bancroft I."/>
            <person name="Minx P."/>
            <person name="Cordum H."/>
            <person name="Wilson R."/>
            <person name="Cheng Z."/>
            <person name="Jin W."/>
            <person name="Jiang J."/>
            <person name="Leong S.A."/>
            <person name="Iwama H."/>
            <person name="Gojobori T."/>
            <person name="Itoh T."/>
            <person name="Niimura Y."/>
            <person name="Fujii Y."/>
            <person name="Habara T."/>
            <person name="Sakai H."/>
            <person name="Sato Y."/>
            <person name="Wilson G."/>
            <person name="Kumar K."/>
            <person name="McCouch S."/>
            <person name="Juretic N."/>
            <person name="Hoen D."/>
            <person name="Wright S."/>
            <person name="Bruskiewich R."/>
            <person name="Bureau T."/>
            <person name="Miyao A."/>
            <person name="Hirochika H."/>
            <person name="Nishikawa T."/>
            <person name="Kadowaki K."/>
            <person name="Sugiura M."/>
            <person name="Burr B."/>
            <person name="Sasaki T."/>
        </authorList>
    </citation>
    <scope>NUCLEOTIDE SEQUENCE [LARGE SCALE GENOMIC DNA]</scope>
    <source>
        <strain evidence="3">cv. Nipponbare</strain>
    </source>
</reference>
<accession>C7IWC8</accession>
<evidence type="ECO:0000313" key="2">
    <source>
        <dbReference type="EMBL" id="BAH91292.1"/>
    </source>
</evidence>
<sequence length="92" mass="9402">MPSPPSLSSPLAPPTRHRGSLAPSNSSAVSASDPTPSWWETARSHILALSNILPPPADSDVAALADSDCPAHALLRSPARLRRAVHGAPVGG</sequence>
<feature type="region of interest" description="Disordered" evidence="1">
    <location>
        <begin position="1"/>
        <end position="36"/>
    </location>
</feature>
<dbReference type="EMBL" id="AP008207">
    <property type="protein sequence ID" value="BAH91292.1"/>
    <property type="molecule type" value="Genomic_DNA"/>
</dbReference>
<proteinExistence type="predicted"/>
<evidence type="ECO:0000256" key="1">
    <source>
        <dbReference type="SAM" id="MobiDB-lite"/>
    </source>
</evidence>
<gene>
    <name evidence="2" type="ordered locus">Os01g0740800</name>
</gene>
<reference evidence="3" key="2">
    <citation type="journal article" date="2008" name="Nucleic Acids Res.">
        <title>The rice annotation project database (RAP-DB): 2008 update.</title>
        <authorList>
            <consortium name="The rice annotation project (RAP)"/>
        </authorList>
    </citation>
    <scope>GENOME REANNOTATION</scope>
    <source>
        <strain evidence="3">cv. Nipponbare</strain>
    </source>
</reference>
<dbReference type="AlphaFoldDB" id="C7IWC8"/>
<name>C7IWC8_ORYSJ</name>